<proteinExistence type="predicted"/>
<keyword evidence="2" id="KW-1133">Transmembrane helix</keyword>
<dbReference type="AlphaFoldDB" id="A0A6A5S7B8"/>
<dbReference type="OrthoDB" id="3539644at2759"/>
<evidence type="ECO:0000313" key="4">
    <source>
        <dbReference type="Proteomes" id="UP000800038"/>
    </source>
</evidence>
<protein>
    <recommendedName>
        <fullName evidence="5">Adhesin domain-containing protein</fullName>
    </recommendedName>
</protein>
<feature type="transmembrane region" description="Helical" evidence="2">
    <location>
        <begin position="96"/>
        <end position="121"/>
    </location>
</feature>
<organism evidence="3 4">
    <name type="scientific">Clathrospora elynae</name>
    <dbReference type="NCBI Taxonomy" id="706981"/>
    <lineage>
        <taxon>Eukaryota</taxon>
        <taxon>Fungi</taxon>
        <taxon>Dikarya</taxon>
        <taxon>Ascomycota</taxon>
        <taxon>Pezizomycotina</taxon>
        <taxon>Dothideomycetes</taxon>
        <taxon>Pleosporomycetidae</taxon>
        <taxon>Pleosporales</taxon>
        <taxon>Diademaceae</taxon>
        <taxon>Clathrospora</taxon>
    </lineage>
</organism>
<reference evidence="3" key="1">
    <citation type="journal article" date="2020" name="Stud. Mycol.">
        <title>101 Dothideomycetes genomes: a test case for predicting lifestyles and emergence of pathogens.</title>
        <authorList>
            <person name="Haridas S."/>
            <person name="Albert R."/>
            <person name="Binder M."/>
            <person name="Bloem J."/>
            <person name="Labutti K."/>
            <person name="Salamov A."/>
            <person name="Andreopoulos B."/>
            <person name="Baker S."/>
            <person name="Barry K."/>
            <person name="Bills G."/>
            <person name="Bluhm B."/>
            <person name="Cannon C."/>
            <person name="Castanera R."/>
            <person name="Culley D."/>
            <person name="Daum C."/>
            <person name="Ezra D."/>
            <person name="Gonzalez J."/>
            <person name="Henrissat B."/>
            <person name="Kuo A."/>
            <person name="Liang C."/>
            <person name="Lipzen A."/>
            <person name="Lutzoni F."/>
            <person name="Magnuson J."/>
            <person name="Mondo S."/>
            <person name="Nolan M."/>
            <person name="Ohm R."/>
            <person name="Pangilinan J."/>
            <person name="Park H.-J."/>
            <person name="Ramirez L."/>
            <person name="Alfaro M."/>
            <person name="Sun H."/>
            <person name="Tritt A."/>
            <person name="Yoshinaga Y."/>
            <person name="Zwiers L.-H."/>
            <person name="Turgeon B."/>
            <person name="Goodwin S."/>
            <person name="Spatafora J."/>
            <person name="Crous P."/>
            <person name="Grigoriev I."/>
        </authorList>
    </citation>
    <scope>NUCLEOTIDE SEQUENCE</scope>
    <source>
        <strain evidence="3">CBS 161.51</strain>
    </source>
</reference>
<feature type="compositionally biased region" description="Low complexity" evidence="1">
    <location>
        <begin position="131"/>
        <end position="145"/>
    </location>
</feature>
<keyword evidence="2" id="KW-0812">Transmembrane</keyword>
<feature type="region of interest" description="Disordered" evidence="1">
    <location>
        <begin position="551"/>
        <end position="572"/>
    </location>
</feature>
<name>A0A6A5S7B8_9PLEO</name>
<evidence type="ECO:0000256" key="2">
    <source>
        <dbReference type="SAM" id="Phobius"/>
    </source>
</evidence>
<feature type="compositionally biased region" description="Polar residues" evidence="1">
    <location>
        <begin position="1"/>
        <end position="15"/>
    </location>
</feature>
<evidence type="ECO:0000256" key="1">
    <source>
        <dbReference type="SAM" id="MobiDB-lite"/>
    </source>
</evidence>
<dbReference type="EMBL" id="ML976288">
    <property type="protein sequence ID" value="KAF1935298.1"/>
    <property type="molecule type" value="Genomic_DNA"/>
</dbReference>
<feature type="region of interest" description="Disordered" evidence="1">
    <location>
        <begin position="131"/>
        <end position="183"/>
    </location>
</feature>
<sequence length="584" mass="62590">MFIDTANANSRSSRPQVIISPSPYNERSTPLLETFVGQEAPPTYLEATTPGLYTSRLSGEEGARLLSFDGREARDATFKEEQYARKSLRSQCLKRACLKSVITVFSVMFLAAMLALMLAAVSARRDKPATVTAAPSSAQSAQDAASHPDGFIDDDSDRPELIAIPWPTPSAAQPQPTQSKQSFPIRWPAKCGKKYNVRTEEYDFGKPSELDIQEAIHQLDGPYKRVAGWIHVAQAPADQAPGTIQVKMSYAVSASMSVNSIKYASTATSLTIGDPSFPDGFDGVRPGTACLGISVTIYMASGVSLSTLNIASTHMGMQIHNGVNFTVTGSTSISLTTGTLDAAALNSRELHLRTISGSINGKYTLYNLLSVKTISGSVNIDIEPKEAAVADGTSSNNPAIFMVDSQSGSIRTDFLRKHIPSRDYQTYINTTVGSIDATLIHGSRTEINSLAGAVTADLLPFIFFSNKPGVTSSPSELHTNTHSGQTKLILRSSYKAKNVPMTTLVSSHKSTEGVLDVTYPEEWTGYLDGTSLSGALHLQGKGMKLIQENAEPGQNHVEAKKGEGKSRMSFGTESGGCEIKVGKL</sequence>
<keyword evidence="4" id="KW-1185">Reference proteome</keyword>
<feature type="compositionally biased region" description="Low complexity" evidence="1">
    <location>
        <begin position="169"/>
        <end position="182"/>
    </location>
</feature>
<feature type="region of interest" description="Disordered" evidence="1">
    <location>
        <begin position="1"/>
        <end position="22"/>
    </location>
</feature>
<dbReference type="Proteomes" id="UP000800038">
    <property type="component" value="Unassembled WGS sequence"/>
</dbReference>
<evidence type="ECO:0000313" key="3">
    <source>
        <dbReference type="EMBL" id="KAF1935298.1"/>
    </source>
</evidence>
<evidence type="ECO:0008006" key="5">
    <source>
        <dbReference type="Google" id="ProtNLM"/>
    </source>
</evidence>
<keyword evidence="2" id="KW-0472">Membrane</keyword>
<accession>A0A6A5S7B8</accession>
<gene>
    <name evidence="3" type="ORF">EJ02DRAFT_439344</name>
</gene>
<feature type="compositionally biased region" description="Basic and acidic residues" evidence="1">
    <location>
        <begin position="557"/>
        <end position="566"/>
    </location>
</feature>